<accession>A0A261Y0U3</accession>
<proteinExistence type="predicted"/>
<reference evidence="3 4" key="1">
    <citation type="journal article" date="2017" name="Mycologia">
        <title>Bifiguratus adelaidae, gen. et sp. nov., a new member of Mucoromycotina in endophytic and soil-dwelling habitats.</title>
        <authorList>
            <person name="Torres-Cruz T.J."/>
            <person name="Billingsley Tobias T.L."/>
            <person name="Almatruk M."/>
            <person name="Hesse C."/>
            <person name="Kuske C.R."/>
            <person name="Desiro A."/>
            <person name="Benucci G.M."/>
            <person name="Bonito G."/>
            <person name="Stajich J.E."/>
            <person name="Dunlap C."/>
            <person name="Arnold A.E."/>
            <person name="Porras-Alfaro A."/>
        </authorList>
    </citation>
    <scope>NUCLEOTIDE SEQUENCE [LARGE SCALE GENOMIC DNA]</scope>
    <source>
        <strain evidence="3 4">AZ0501</strain>
    </source>
</reference>
<keyword evidence="2" id="KW-0472">Membrane</keyword>
<dbReference type="OrthoDB" id="2378895at2759"/>
<feature type="region of interest" description="Disordered" evidence="1">
    <location>
        <begin position="41"/>
        <end position="71"/>
    </location>
</feature>
<dbReference type="AlphaFoldDB" id="A0A261Y0U3"/>
<evidence type="ECO:0000313" key="4">
    <source>
        <dbReference type="Proteomes" id="UP000242875"/>
    </source>
</evidence>
<feature type="compositionally biased region" description="Polar residues" evidence="1">
    <location>
        <begin position="113"/>
        <end position="125"/>
    </location>
</feature>
<sequence>MADVRASEARGEFDPFGPHDGPFFKKMSELRELQLEIAQEQLRQDKTPLEEEKQSAADKEQAMDTTYKKQKATYETKEAEMKTLSDKMARLGQLMAELADLSHPGAGKRDKNGTLSQENPSPLKNTNVLTETRRLSEQRLAIQSLYPGTTIAFTTLYTIKLAADDDELICPDRCTSSLSQPQSTSETLLAKLQQSPTAPLFAGAAIAFGSGIAGAIWYSKRKYAKEKLLEASKPQYIPSTAPKFPQMTPAEYAQSRIDARFFALRALGYGTLLAWGSAAVIAVGVGYALDVRNMKELSEKLSAIIPKRTSYIRDAILREERAVESTLLSEPQMFSDDEKTDLGIFAELKREWDAEVEARRRYHESIDRKNTN</sequence>
<feature type="transmembrane region" description="Helical" evidence="2">
    <location>
        <begin position="266"/>
        <end position="289"/>
    </location>
</feature>
<comment type="caution">
    <text evidence="3">The sequence shown here is derived from an EMBL/GenBank/DDBJ whole genome shotgun (WGS) entry which is preliminary data.</text>
</comment>
<feature type="compositionally biased region" description="Basic and acidic residues" evidence="1">
    <location>
        <begin position="1"/>
        <end position="13"/>
    </location>
</feature>
<feature type="transmembrane region" description="Helical" evidence="2">
    <location>
        <begin position="198"/>
        <end position="218"/>
    </location>
</feature>
<evidence type="ECO:0000256" key="1">
    <source>
        <dbReference type="SAM" id="MobiDB-lite"/>
    </source>
</evidence>
<dbReference type="Proteomes" id="UP000242875">
    <property type="component" value="Unassembled WGS sequence"/>
</dbReference>
<evidence type="ECO:0000256" key="2">
    <source>
        <dbReference type="SAM" id="Phobius"/>
    </source>
</evidence>
<keyword evidence="4" id="KW-1185">Reference proteome</keyword>
<feature type="region of interest" description="Disordered" evidence="1">
    <location>
        <begin position="102"/>
        <end position="125"/>
    </location>
</feature>
<dbReference type="EMBL" id="MVBO01000049">
    <property type="protein sequence ID" value="OZJ04206.1"/>
    <property type="molecule type" value="Genomic_DNA"/>
</dbReference>
<dbReference type="Pfam" id="PF07096">
    <property type="entry name" value="DUF1358"/>
    <property type="match status" value="1"/>
</dbReference>
<organism evidence="3 4">
    <name type="scientific">Bifiguratus adelaidae</name>
    <dbReference type="NCBI Taxonomy" id="1938954"/>
    <lineage>
        <taxon>Eukaryota</taxon>
        <taxon>Fungi</taxon>
        <taxon>Fungi incertae sedis</taxon>
        <taxon>Mucoromycota</taxon>
        <taxon>Mucoromycotina</taxon>
        <taxon>Endogonomycetes</taxon>
        <taxon>Endogonales</taxon>
        <taxon>Endogonales incertae sedis</taxon>
        <taxon>Bifiguratus</taxon>
    </lineage>
</organism>
<keyword evidence="2" id="KW-1133">Transmembrane helix</keyword>
<dbReference type="InterPro" id="IPR009792">
    <property type="entry name" value="TMEM242"/>
</dbReference>
<name>A0A261Y0U3_9FUNG</name>
<evidence type="ECO:0000313" key="3">
    <source>
        <dbReference type="EMBL" id="OZJ04206.1"/>
    </source>
</evidence>
<protein>
    <submittedName>
        <fullName evidence="3">Uncharacterized protein</fullName>
    </submittedName>
</protein>
<feature type="region of interest" description="Disordered" evidence="1">
    <location>
        <begin position="1"/>
        <end position="24"/>
    </location>
</feature>
<feature type="compositionally biased region" description="Basic and acidic residues" evidence="1">
    <location>
        <begin position="42"/>
        <end position="62"/>
    </location>
</feature>
<gene>
    <name evidence="3" type="ORF">BZG36_02970</name>
</gene>
<keyword evidence="2" id="KW-0812">Transmembrane</keyword>